<dbReference type="SUPFAM" id="SSF55961">
    <property type="entry name" value="Bet v1-like"/>
    <property type="match status" value="1"/>
</dbReference>
<dbReference type="InterPro" id="IPR017941">
    <property type="entry name" value="Rieske_2Fe-2S"/>
</dbReference>
<evidence type="ECO:0000313" key="9">
    <source>
        <dbReference type="EMBL" id="SIT39236.1"/>
    </source>
</evidence>
<dbReference type="InterPro" id="IPR001663">
    <property type="entry name" value="Rng_hydr_dOase-A"/>
</dbReference>
<keyword evidence="4" id="KW-0479">Metal-binding</keyword>
<dbReference type="CDD" id="cd00680">
    <property type="entry name" value="RHO_alpha_C"/>
    <property type="match status" value="1"/>
</dbReference>
<name>A0A1N7RVV5_9BURK</name>
<comment type="caution">
    <text evidence="9">The sequence shown here is derived from an EMBL/GenBank/DDBJ whole genome shotgun (WGS) entry which is preliminary data.</text>
</comment>
<dbReference type="Pfam" id="PF00355">
    <property type="entry name" value="Rieske"/>
    <property type="match status" value="1"/>
</dbReference>
<dbReference type="PANTHER" id="PTHR43756:SF5">
    <property type="entry name" value="CHOLINE MONOOXYGENASE, CHLOROPLASTIC"/>
    <property type="match status" value="1"/>
</dbReference>
<dbReference type="Gene3D" id="2.102.10.10">
    <property type="entry name" value="Rieske [2Fe-2S] iron-sulphur domain"/>
    <property type="match status" value="1"/>
</dbReference>
<keyword evidence="5" id="KW-0560">Oxidoreductase</keyword>
<keyword evidence="7" id="KW-0411">Iron-sulfur</keyword>
<dbReference type="EMBL" id="CYGY02000021">
    <property type="protein sequence ID" value="SIT39236.1"/>
    <property type="molecule type" value="Genomic_DNA"/>
</dbReference>
<reference evidence="9" key="1">
    <citation type="submission" date="2016-12" db="EMBL/GenBank/DDBJ databases">
        <authorList>
            <person name="Moulin L."/>
        </authorList>
    </citation>
    <scope>NUCLEOTIDE SEQUENCE [LARGE SCALE GENOMIC DNA]</scope>
    <source>
        <strain evidence="9">STM 7183</strain>
    </source>
</reference>
<keyword evidence="6" id="KW-0408">Iron</keyword>
<evidence type="ECO:0000256" key="3">
    <source>
        <dbReference type="ARBA" id="ARBA00022714"/>
    </source>
</evidence>
<dbReference type="PRINTS" id="PR00090">
    <property type="entry name" value="RNGDIOXGNASE"/>
</dbReference>
<dbReference type="SUPFAM" id="SSF50022">
    <property type="entry name" value="ISP domain"/>
    <property type="match status" value="1"/>
</dbReference>
<dbReference type="AlphaFoldDB" id="A0A1N7RVV5"/>
<dbReference type="Proteomes" id="UP000195569">
    <property type="component" value="Unassembled WGS sequence"/>
</dbReference>
<dbReference type="RefSeq" id="WP_087733922.1">
    <property type="nucleotide sequence ID" value="NZ_CYGY02000021.1"/>
</dbReference>
<dbReference type="PROSITE" id="PS51296">
    <property type="entry name" value="RIESKE"/>
    <property type="match status" value="1"/>
</dbReference>
<evidence type="ECO:0000256" key="2">
    <source>
        <dbReference type="ARBA" id="ARBA00008751"/>
    </source>
</evidence>
<evidence type="ECO:0000256" key="7">
    <source>
        <dbReference type="ARBA" id="ARBA00023014"/>
    </source>
</evidence>
<evidence type="ECO:0000256" key="1">
    <source>
        <dbReference type="ARBA" id="ARBA00001962"/>
    </source>
</evidence>
<dbReference type="OrthoDB" id="9790995at2"/>
<sequence length="414" mass="46073">MRPSKTPIVTPEELKALRAPTGVALGLPGRAYFSDDFYEAERRNIFATGWMGVGFAHEIPEVGDAKAVTIAGWELLLVRATDRSIRCYHNVCRHRGMKIVDGQCSARNLRCQYHSWTYSLDGKLVATPGIAGVRQNESPGVNRDALGLLSVRCEQWLGVVFVNLDGHALPLAEHLKPAISRVERSFDLACLEHAPGGREGAFHYAANWKIVLEGSIEDYHLPFVHRAFDHSADYATEDGGSVYAGFSSRRTLDEAAARYEAQSDGVRLPVMPTMSKAGMTESMVLFVFPNTVLSCGPFSISTSLIVPTGPESTAYHSTTRFVREAVHDRFRAVREQSAEFWKQVFGEDEKIWKSLQTQCHVRHELGLATRFSPQWERALHLFQLFVADRLAPRRATSAPLLMSVESAHPSTTNM</sequence>
<keyword evidence="10" id="KW-1185">Reference proteome</keyword>
<dbReference type="GO" id="GO:0051537">
    <property type="term" value="F:2 iron, 2 sulfur cluster binding"/>
    <property type="evidence" value="ECO:0007669"/>
    <property type="project" value="UniProtKB-KW"/>
</dbReference>
<comment type="cofactor">
    <cofactor evidence="1">
        <name>Fe cation</name>
        <dbReference type="ChEBI" id="CHEBI:24875"/>
    </cofactor>
</comment>
<dbReference type="InterPro" id="IPR015879">
    <property type="entry name" value="Ring_hydroxy_dOase_asu_C_dom"/>
</dbReference>
<dbReference type="PANTHER" id="PTHR43756">
    <property type="entry name" value="CHOLINE MONOOXYGENASE, CHLOROPLASTIC"/>
    <property type="match status" value="1"/>
</dbReference>
<keyword evidence="3" id="KW-0001">2Fe-2S</keyword>
<dbReference type="GO" id="GO:0016491">
    <property type="term" value="F:oxidoreductase activity"/>
    <property type="evidence" value="ECO:0007669"/>
    <property type="project" value="UniProtKB-KW"/>
</dbReference>
<dbReference type="Gene3D" id="3.90.380.10">
    <property type="entry name" value="Naphthalene 1,2-dioxygenase Alpha Subunit, Chain A, domain 1"/>
    <property type="match status" value="1"/>
</dbReference>
<dbReference type="Pfam" id="PF00848">
    <property type="entry name" value="Ring_hydroxyl_A"/>
    <property type="match status" value="1"/>
</dbReference>
<gene>
    <name evidence="9" type="ORF">BN2476_210104</name>
</gene>
<dbReference type="CDD" id="cd03469">
    <property type="entry name" value="Rieske_RO_Alpha_N"/>
    <property type="match status" value="1"/>
</dbReference>
<feature type="domain" description="Rieske" evidence="8">
    <location>
        <begin position="50"/>
        <end position="162"/>
    </location>
</feature>
<evidence type="ECO:0000256" key="6">
    <source>
        <dbReference type="ARBA" id="ARBA00023004"/>
    </source>
</evidence>
<evidence type="ECO:0000259" key="8">
    <source>
        <dbReference type="PROSITE" id="PS51296"/>
    </source>
</evidence>
<organism evidence="9 10">
    <name type="scientific">Paraburkholderia piptadeniae</name>
    <dbReference type="NCBI Taxonomy" id="1701573"/>
    <lineage>
        <taxon>Bacteria</taxon>
        <taxon>Pseudomonadati</taxon>
        <taxon>Pseudomonadota</taxon>
        <taxon>Betaproteobacteria</taxon>
        <taxon>Burkholderiales</taxon>
        <taxon>Burkholderiaceae</taxon>
        <taxon>Paraburkholderia</taxon>
    </lineage>
</organism>
<accession>A0A1N7RVV5</accession>
<evidence type="ECO:0000256" key="5">
    <source>
        <dbReference type="ARBA" id="ARBA00023002"/>
    </source>
</evidence>
<evidence type="ECO:0000256" key="4">
    <source>
        <dbReference type="ARBA" id="ARBA00022723"/>
    </source>
</evidence>
<dbReference type="InterPro" id="IPR036922">
    <property type="entry name" value="Rieske_2Fe-2S_sf"/>
</dbReference>
<evidence type="ECO:0000313" key="10">
    <source>
        <dbReference type="Proteomes" id="UP000195569"/>
    </source>
</evidence>
<protein>
    <submittedName>
        <fullName evidence="9">Rieske domain protein</fullName>
    </submittedName>
</protein>
<comment type="similarity">
    <text evidence="2">Belongs to the bacterial ring-hydroxylating dioxygenase alpha subunit family.</text>
</comment>
<dbReference type="GO" id="GO:0005506">
    <property type="term" value="F:iron ion binding"/>
    <property type="evidence" value="ECO:0007669"/>
    <property type="project" value="InterPro"/>
</dbReference>
<proteinExistence type="inferred from homology"/>